<evidence type="ECO:0000256" key="2">
    <source>
        <dbReference type="ARBA" id="ARBA00012438"/>
    </source>
</evidence>
<dbReference type="GO" id="GO:0000155">
    <property type="term" value="F:phosphorelay sensor kinase activity"/>
    <property type="evidence" value="ECO:0007669"/>
    <property type="project" value="InterPro"/>
</dbReference>
<keyword evidence="5" id="KW-0547">Nucleotide-binding</keyword>
<dbReference type="Pfam" id="PF02518">
    <property type="entry name" value="HATPase_c"/>
    <property type="match status" value="1"/>
</dbReference>
<proteinExistence type="predicted"/>
<evidence type="ECO:0000256" key="5">
    <source>
        <dbReference type="ARBA" id="ARBA00022741"/>
    </source>
</evidence>
<dbReference type="SMART" id="SM00387">
    <property type="entry name" value="HATPase_c"/>
    <property type="match status" value="1"/>
</dbReference>
<dbReference type="InterPro" id="IPR036097">
    <property type="entry name" value="HisK_dim/P_sf"/>
</dbReference>
<dbReference type="PROSITE" id="PS50109">
    <property type="entry name" value="HIS_KIN"/>
    <property type="match status" value="1"/>
</dbReference>
<evidence type="ECO:0000313" key="10">
    <source>
        <dbReference type="EMBL" id="VDS05999.1"/>
    </source>
</evidence>
<dbReference type="SUPFAM" id="SSF55785">
    <property type="entry name" value="PYP-like sensor domain (PAS domain)"/>
    <property type="match status" value="1"/>
</dbReference>
<keyword evidence="7" id="KW-0067">ATP-binding</keyword>
<comment type="catalytic activity">
    <reaction evidence="1">
        <text>ATP + protein L-histidine = ADP + protein N-phospho-L-histidine.</text>
        <dbReference type="EC" id="2.7.13.3"/>
    </reaction>
</comment>
<evidence type="ECO:0000256" key="1">
    <source>
        <dbReference type="ARBA" id="ARBA00000085"/>
    </source>
</evidence>
<name>A0A447IEW3_9HYPH</name>
<evidence type="ECO:0000256" key="6">
    <source>
        <dbReference type="ARBA" id="ARBA00022777"/>
    </source>
</evidence>
<evidence type="ECO:0000256" key="7">
    <source>
        <dbReference type="ARBA" id="ARBA00022840"/>
    </source>
</evidence>
<dbReference type="EMBL" id="UZWD01000038">
    <property type="protein sequence ID" value="VDS05999.1"/>
    <property type="molecule type" value="Genomic_DNA"/>
</dbReference>
<dbReference type="InterPro" id="IPR004358">
    <property type="entry name" value="Sig_transdc_His_kin-like_C"/>
</dbReference>
<keyword evidence="4 10" id="KW-0808">Transferase</keyword>
<dbReference type="SMART" id="SM00091">
    <property type="entry name" value="PAS"/>
    <property type="match status" value="1"/>
</dbReference>
<protein>
    <recommendedName>
        <fullName evidence="2">histidine kinase</fullName>
        <ecNumber evidence="2">2.7.13.3</ecNumber>
    </recommendedName>
</protein>
<dbReference type="OrthoDB" id="9789238at2"/>
<dbReference type="Gene3D" id="1.10.287.130">
    <property type="match status" value="1"/>
</dbReference>
<feature type="domain" description="Histidine kinase" evidence="9">
    <location>
        <begin position="145"/>
        <end position="364"/>
    </location>
</feature>
<reference evidence="10 11" key="1">
    <citation type="submission" date="2018-12" db="EMBL/GenBank/DDBJ databases">
        <authorList>
            <person name="Criscuolo A."/>
        </authorList>
    </citation>
    <scope>NUCLEOTIDE SEQUENCE [LARGE SCALE GENOMIC DNA]</scope>
    <source>
        <strain evidence="10">ACIP1116281</strain>
    </source>
</reference>
<organism evidence="10 11">
    <name type="scientific">Devosia equisanguinis</name>
    <dbReference type="NCBI Taxonomy" id="2490941"/>
    <lineage>
        <taxon>Bacteria</taxon>
        <taxon>Pseudomonadati</taxon>
        <taxon>Pseudomonadota</taxon>
        <taxon>Alphaproteobacteria</taxon>
        <taxon>Hyphomicrobiales</taxon>
        <taxon>Devosiaceae</taxon>
        <taxon>Devosia</taxon>
    </lineage>
</organism>
<dbReference type="EC" id="2.7.13.3" evidence="2"/>
<accession>A0A447IEW3</accession>
<dbReference type="InterPro" id="IPR003594">
    <property type="entry name" value="HATPase_dom"/>
</dbReference>
<dbReference type="AlphaFoldDB" id="A0A447IEW3"/>
<dbReference type="Proteomes" id="UP000268844">
    <property type="component" value="Unassembled WGS sequence"/>
</dbReference>
<dbReference type="InterPro" id="IPR000014">
    <property type="entry name" value="PAS"/>
</dbReference>
<evidence type="ECO:0000259" key="9">
    <source>
        <dbReference type="PROSITE" id="PS50109"/>
    </source>
</evidence>
<dbReference type="InterPro" id="IPR036890">
    <property type="entry name" value="HATPase_C_sf"/>
</dbReference>
<dbReference type="SMART" id="SM00388">
    <property type="entry name" value="HisKA"/>
    <property type="match status" value="1"/>
</dbReference>
<evidence type="ECO:0000256" key="3">
    <source>
        <dbReference type="ARBA" id="ARBA00022553"/>
    </source>
</evidence>
<keyword evidence="8" id="KW-0902">Two-component regulatory system</keyword>
<dbReference type="GO" id="GO:0006355">
    <property type="term" value="P:regulation of DNA-templated transcription"/>
    <property type="evidence" value="ECO:0007669"/>
    <property type="project" value="InterPro"/>
</dbReference>
<dbReference type="PRINTS" id="PR00344">
    <property type="entry name" value="BCTRLSENSOR"/>
</dbReference>
<dbReference type="InterPro" id="IPR035965">
    <property type="entry name" value="PAS-like_dom_sf"/>
</dbReference>
<evidence type="ECO:0000256" key="8">
    <source>
        <dbReference type="ARBA" id="ARBA00023012"/>
    </source>
</evidence>
<evidence type="ECO:0000256" key="4">
    <source>
        <dbReference type="ARBA" id="ARBA00022679"/>
    </source>
</evidence>
<dbReference type="CDD" id="cd00082">
    <property type="entry name" value="HisKA"/>
    <property type="match status" value="1"/>
</dbReference>
<dbReference type="SUPFAM" id="SSF55874">
    <property type="entry name" value="ATPase domain of HSP90 chaperone/DNA topoisomerase II/histidine kinase"/>
    <property type="match status" value="1"/>
</dbReference>
<evidence type="ECO:0000313" key="11">
    <source>
        <dbReference type="Proteomes" id="UP000268844"/>
    </source>
</evidence>
<dbReference type="InterPro" id="IPR003661">
    <property type="entry name" value="HisK_dim/P_dom"/>
</dbReference>
<dbReference type="RefSeq" id="WP_126151517.1">
    <property type="nucleotide sequence ID" value="NZ_JBHTMH010000001.1"/>
</dbReference>
<gene>
    <name evidence="10" type="primary">glnL</name>
    <name evidence="10" type="ORF">DEVEQU_03147</name>
</gene>
<dbReference type="PANTHER" id="PTHR43065">
    <property type="entry name" value="SENSOR HISTIDINE KINASE"/>
    <property type="match status" value="1"/>
</dbReference>
<dbReference type="SUPFAM" id="SSF47384">
    <property type="entry name" value="Homodimeric domain of signal transducing histidine kinase"/>
    <property type="match status" value="1"/>
</dbReference>
<dbReference type="InterPro" id="IPR005467">
    <property type="entry name" value="His_kinase_dom"/>
</dbReference>
<keyword evidence="6" id="KW-0418">Kinase</keyword>
<keyword evidence="11" id="KW-1185">Reference proteome</keyword>
<dbReference type="GO" id="GO:0005524">
    <property type="term" value="F:ATP binding"/>
    <property type="evidence" value="ECO:0007669"/>
    <property type="project" value="UniProtKB-KW"/>
</dbReference>
<dbReference type="Gene3D" id="3.30.450.20">
    <property type="entry name" value="PAS domain"/>
    <property type="match status" value="1"/>
</dbReference>
<dbReference type="InterPro" id="IPR013767">
    <property type="entry name" value="PAS_fold"/>
</dbReference>
<sequence length="379" mass="41315">MNAALSADLAAVPSTAVLQALPQPIIVLDETRQILFVNYAAEAFFGASLGVLTRQRLDDLIAFGSPIISLVETVVQRRAPMTEYRVRIGSSRFGDERIADVFATPLTDADHRVAVLIQERTMADKIDRQMVSRGAARSVTGLASMLAHEIKNPLSGIRGAAQLLEQSVPADEIPLARLIREETDRIVGLIDRVEVFGDERPMEREPINIHIVLDRVKLLARNGVARGIVFYEEYDPSLPPVFGNRDQLIQVFLNLIKNASEALERTQKPEIRITTAFRPGIRISVAGVAERISLPLEIVIEDNGPGVPPDILPFLFDPFVTTKTNGSGLGLALVAKIVGDHGGVIDCDSRPGRTRFRILLPVASGAFLTPVDAEEGSPK</sequence>
<dbReference type="CDD" id="cd00130">
    <property type="entry name" value="PAS"/>
    <property type="match status" value="1"/>
</dbReference>
<dbReference type="PANTHER" id="PTHR43065:SF10">
    <property type="entry name" value="PEROXIDE STRESS-ACTIVATED HISTIDINE KINASE MAK3"/>
    <property type="match status" value="1"/>
</dbReference>
<keyword evidence="3" id="KW-0597">Phosphoprotein</keyword>
<dbReference type="Gene3D" id="3.30.565.10">
    <property type="entry name" value="Histidine kinase-like ATPase, C-terminal domain"/>
    <property type="match status" value="1"/>
</dbReference>
<dbReference type="Pfam" id="PF00989">
    <property type="entry name" value="PAS"/>
    <property type="match status" value="1"/>
</dbReference>
<dbReference type="Pfam" id="PF00512">
    <property type="entry name" value="HisKA"/>
    <property type="match status" value="1"/>
</dbReference>